<dbReference type="InterPro" id="IPR058792">
    <property type="entry name" value="Beta-barrel_RND_2"/>
</dbReference>
<keyword evidence="8" id="KW-1185">Reference proteome</keyword>
<dbReference type="Gene3D" id="2.40.30.170">
    <property type="match status" value="1"/>
</dbReference>
<feature type="signal peptide" evidence="4">
    <location>
        <begin position="1"/>
        <end position="21"/>
    </location>
</feature>
<evidence type="ECO:0000259" key="5">
    <source>
        <dbReference type="Pfam" id="PF25954"/>
    </source>
</evidence>
<dbReference type="NCBIfam" id="TIGR01730">
    <property type="entry name" value="RND_mfp"/>
    <property type="match status" value="1"/>
</dbReference>
<evidence type="ECO:0000259" key="6">
    <source>
        <dbReference type="Pfam" id="PF25973"/>
    </source>
</evidence>
<sequence length="449" mass="48995">MNKTLVAILVAGLATATASHAKESESEHGQEKATTAAPHSEQDNHDDHREENHKEHDAHKPDSEHGHDDHGDENHDEHSAHDEHNSGSEHGHEEHSEGGDHDNHGGHGGHEEATSASLNPAQMTLADIQINPLTPRKVDYQLYAPGEILSNGYTSYRVSPRVPSVVLRRHVALGDHVEQSQPLVTLFSETVAQAQANYRTAWPEWQRVQELGRKTVGEQRYITAKTNLEAARATLLAYGLSASDLQALVASQQSVALGEYTLHAEIDGAVLRDDFEQGQRIEAGAPLIALADEKQLWVEAHLPADLSLTLGAGTRAEVVAGDVRVNAKVTQEAHTIDPISRTRTVRLLVNNPEHRLHPGQFAEVYFRFQTKRPVLAVPETALMRGADGDWTVFVEDHPGEFQPVEVELGRALGPLREISGVGPGARIVTQGAFFVASQIAKGGFDPHNH</sequence>
<evidence type="ECO:0000313" key="8">
    <source>
        <dbReference type="Proteomes" id="UP000185639"/>
    </source>
</evidence>
<organism evidence="7 8">
    <name type="scientific">Thalassolituus maritimus</name>
    <dbReference type="NCBI Taxonomy" id="484498"/>
    <lineage>
        <taxon>Bacteria</taxon>
        <taxon>Pseudomonadati</taxon>
        <taxon>Pseudomonadota</taxon>
        <taxon>Gammaproteobacteria</taxon>
        <taxon>Oceanospirillales</taxon>
        <taxon>Oceanospirillaceae</taxon>
        <taxon>Thalassolituus</taxon>
    </lineage>
</organism>
<dbReference type="GO" id="GO:0016020">
    <property type="term" value="C:membrane"/>
    <property type="evidence" value="ECO:0007669"/>
    <property type="project" value="InterPro"/>
</dbReference>
<dbReference type="GO" id="GO:0022857">
    <property type="term" value="F:transmembrane transporter activity"/>
    <property type="evidence" value="ECO:0007669"/>
    <property type="project" value="InterPro"/>
</dbReference>
<evidence type="ECO:0000256" key="1">
    <source>
        <dbReference type="ARBA" id="ARBA00009477"/>
    </source>
</evidence>
<dbReference type="EMBL" id="FTOH01000005">
    <property type="protein sequence ID" value="SIS82057.1"/>
    <property type="molecule type" value="Genomic_DNA"/>
</dbReference>
<name>A0A1N7M7J6_9GAMM</name>
<feature type="compositionally biased region" description="Basic and acidic residues" evidence="3">
    <location>
        <begin position="40"/>
        <end position="113"/>
    </location>
</feature>
<dbReference type="Pfam" id="PF25973">
    <property type="entry name" value="BSH_CzcB"/>
    <property type="match status" value="1"/>
</dbReference>
<gene>
    <name evidence="7" type="ORF">SAMN05421686_1056</name>
</gene>
<reference evidence="8" key="1">
    <citation type="submission" date="2017-01" db="EMBL/GenBank/DDBJ databases">
        <authorList>
            <person name="Varghese N."/>
            <person name="Submissions S."/>
        </authorList>
    </citation>
    <scope>NUCLEOTIDE SEQUENCE [LARGE SCALE GENOMIC DNA]</scope>
    <source>
        <strain evidence="8">DSM 24913</strain>
    </source>
</reference>
<feature type="chain" id="PRO_5012297780" evidence="4">
    <location>
        <begin position="22"/>
        <end position="449"/>
    </location>
</feature>
<feature type="region of interest" description="Disordered" evidence="3">
    <location>
        <begin position="15"/>
        <end position="114"/>
    </location>
</feature>
<dbReference type="OrthoDB" id="9806939at2"/>
<dbReference type="Gene3D" id="2.40.420.20">
    <property type="match status" value="1"/>
</dbReference>
<keyword evidence="4" id="KW-0732">Signal</keyword>
<feature type="domain" description="CzcB-like barrel-sandwich hybrid" evidence="6">
    <location>
        <begin position="157"/>
        <end position="292"/>
    </location>
</feature>
<evidence type="ECO:0000256" key="3">
    <source>
        <dbReference type="SAM" id="MobiDB-lite"/>
    </source>
</evidence>
<dbReference type="Pfam" id="PF25954">
    <property type="entry name" value="Beta-barrel_RND_2"/>
    <property type="match status" value="1"/>
</dbReference>
<keyword evidence="2" id="KW-0813">Transport</keyword>
<dbReference type="InterPro" id="IPR058647">
    <property type="entry name" value="BSH_CzcB-like"/>
</dbReference>
<dbReference type="PANTHER" id="PTHR30097">
    <property type="entry name" value="CATION EFFLUX SYSTEM PROTEIN CUSB"/>
    <property type="match status" value="1"/>
</dbReference>
<dbReference type="RefSeq" id="WP_076515229.1">
    <property type="nucleotide sequence ID" value="NZ_FTOH01000005.1"/>
</dbReference>
<dbReference type="InterPro" id="IPR006143">
    <property type="entry name" value="RND_pump_MFP"/>
</dbReference>
<dbReference type="Proteomes" id="UP000185639">
    <property type="component" value="Unassembled WGS sequence"/>
</dbReference>
<feature type="domain" description="CusB-like beta-barrel" evidence="5">
    <location>
        <begin position="295"/>
        <end position="367"/>
    </location>
</feature>
<dbReference type="PANTHER" id="PTHR30097:SF15">
    <property type="entry name" value="CATION EFFLUX SYSTEM PROTEIN CUSB"/>
    <property type="match status" value="1"/>
</dbReference>
<dbReference type="Gene3D" id="1.10.287.470">
    <property type="entry name" value="Helix hairpin bin"/>
    <property type="match status" value="1"/>
</dbReference>
<dbReference type="STRING" id="484498.SAMN05421686_1056"/>
<evidence type="ECO:0000313" key="7">
    <source>
        <dbReference type="EMBL" id="SIS82057.1"/>
    </source>
</evidence>
<dbReference type="AlphaFoldDB" id="A0A1N7M7J6"/>
<evidence type="ECO:0000256" key="4">
    <source>
        <dbReference type="SAM" id="SignalP"/>
    </source>
</evidence>
<proteinExistence type="inferred from homology"/>
<dbReference type="Gene3D" id="2.40.50.100">
    <property type="match status" value="1"/>
</dbReference>
<dbReference type="GO" id="GO:0046914">
    <property type="term" value="F:transition metal ion binding"/>
    <property type="evidence" value="ECO:0007669"/>
    <property type="project" value="TreeGrafter"/>
</dbReference>
<dbReference type="SUPFAM" id="SSF111369">
    <property type="entry name" value="HlyD-like secretion proteins"/>
    <property type="match status" value="1"/>
</dbReference>
<accession>A0A1N7M7J6</accession>
<dbReference type="GO" id="GO:0030288">
    <property type="term" value="C:outer membrane-bounded periplasmic space"/>
    <property type="evidence" value="ECO:0007669"/>
    <property type="project" value="TreeGrafter"/>
</dbReference>
<dbReference type="GO" id="GO:0015679">
    <property type="term" value="P:plasma membrane copper ion transport"/>
    <property type="evidence" value="ECO:0007669"/>
    <property type="project" value="TreeGrafter"/>
</dbReference>
<protein>
    <submittedName>
        <fullName evidence="7">RND family efflux transporter, MFP subunit</fullName>
    </submittedName>
</protein>
<comment type="similarity">
    <text evidence="1">Belongs to the membrane fusion protein (MFP) (TC 8.A.1) family.</text>
</comment>
<dbReference type="InterPro" id="IPR051909">
    <property type="entry name" value="MFP_Cation_Efflux"/>
</dbReference>
<evidence type="ECO:0000256" key="2">
    <source>
        <dbReference type="ARBA" id="ARBA00022448"/>
    </source>
</evidence>
<dbReference type="GO" id="GO:0060003">
    <property type="term" value="P:copper ion export"/>
    <property type="evidence" value="ECO:0007669"/>
    <property type="project" value="TreeGrafter"/>
</dbReference>
<feature type="compositionally biased region" description="Basic and acidic residues" evidence="3">
    <location>
        <begin position="20"/>
        <end position="31"/>
    </location>
</feature>